<dbReference type="InterPro" id="IPR005929">
    <property type="entry name" value="Ribulokinase"/>
</dbReference>
<evidence type="ECO:0000259" key="11">
    <source>
        <dbReference type="Pfam" id="PF02782"/>
    </source>
</evidence>
<evidence type="ECO:0000256" key="1">
    <source>
        <dbReference type="ARBA" id="ARBA00022679"/>
    </source>
</evidence>
<keyword evidence="3 7" id="KW-0418">Kinase</keyword>
<comment type="pathway">
    <text evidence="7 9">Carbohydrate degradation; L-arabinose degradation via L-ribulose; D-xylulose 5-phosphate from L-arabinose (bacterial route): step 2/3.</text>
</comment>
<keyword evidence="6 7" id="KW-0119">Carbohydrate metabolism</keyword>
<dbReference type="NCBIfam" id="TIGR01234">
    <property type="entry name" value="L-ribulokinase"/>
    <property type="match status" value="1"/>
</dbReference>
<keyword evidence="13" id="KW-1185">Reference proteome</keyword>
<dbReference type="PIRSF" id="PIRSF000538">
    <property type="entry name" value="GlpK"/>
    <property type="match status" value="1"/>
</dbReference>
<dbReference type="Gene3D" id="3.30.420.40">
    <property type="match status" value="1"/>
</dbReference>
<evidence type="ECO:0000256" key="3">
    <source>
        <dbReference type="ARBA" id="ARBA00022777"/>
    </source>
</evidence>
<evidence type="ECO:0000313" key="12">
    <source>
        <dbReference type="EMBL" id="GGC44628.1"/>
    </source>
</evidence>
<dbReference type="Pfam" id="PF02782">
    <property type="entry name" value="FGGY_C"/>
    <property type="match status" value="1"/>
</dbReference>
<dbReference type="InterPro" id="IPR018484">
    <property type="entry name" value="FGGY_N"/>
</dbReference>
<keyword evidence="4 7" id="KW-0067">ATP-binding</keyword>
<evidence type="ECO:0000256" key="5">
    <source>
        <dbReference type="ARBA" id="ARBA00022935"/>
    </source>
</evidence>
<dbReference type="HAMAP" id="MF_00520">
    <property type="entry name" value="Ribulokinase"/>
    <property type="match status" value="1"/>
</dbReference>
<feature type="domain" description="Carbohydrate kinase FGGY N-terminal" evidence="10">
    <location>
        <begin position="5"/>
        <end position="191"/>
    </location>
</feature>
<organism evidence="12 13">
    <name type="scientific">Belliella aquatica</name>
    <dbReference type="NCBI Taxonomy" id="1323734"/>
    <lineage>
        <taxon>Bacteria</taxon>
        <taxon>Pseudomonadati</taxon>
        <taxon>Bacteroidota</taxon>
        <taxon>Cytophagia</taxon>
        <taxon>Cytophagales</taxon>
        <taxon>Cyclobacteriaceae</taxon>
        <taxon>Belliella</taxon>
    </lineage>
</organism>
<keyword evidence="2 7" id="KW-0547">Nucleotide-binding</keyword>
<evidence type="ECO:0000256" key="7">
    <source>
        <dbReference type="HAMAP-Rule" id="MF_00520"/>
    </source>
</evidence>
<dbReference type="PANTHER" id="PTHR43435">
    <property type="entry name" value="RIBULOKINASE"/>
    <property type="match status" value="1"/>
</dbReference>
<evidence type="ECO:0000256" key="2">
    <source>
        <dbReference type="ARBA" id="ARBA00022741"/>
    </source>
</evidence>
<dbReference type="InterPro" id="IPR018485">
    <property type="entry name" value="FGGY_C"/>
</dbReference>
<dbReference type="Pfam" id="PF00370">
    <property type="entry name" value="FGGY_N"/>
    <property type="match status" value="1"/>
</dbReference>
<dbReference type="PANTHER" id="PTHR43435:SF4">
    <property type="entry name" value="FGGY CARBOHYDRATE KINASE DOMAIN-CONTAINING PROTEIN"/>
    <property type="match status" value="1"/>
</dbReference>
<dbReference type="EC" id="2.7.1.16" evidence="7 8"/>
<protein>
    <recommendedName>
        <fullName evidence="7 8">Ribulokinase</fullName>
        <ecNumber evidence="7 8">2.7.1.16</ecNumber>
    </recommendedName>
</protein>
<sequence length="553" mass="60388">MNDKYVIGLDYGSDSVRAVLVNTADGNCLASHVYWYPRWKEGKYCDPVSNRFRQHPLDHLEGLEQTIKGVLSKSGIDKNQVKAICVDTTGSSPLPVDNKGQSLALTPEFAENPNAMMVLWKDHTAIKEADEINHIARTRGGEDFTKYEGGIYSSEWFWAKILHVVREDEAVKNAAFSWMEHCDFITAQLIGSEDPLALKRSRCAAGHKALWHESWGGLPPKEFLGKFDPYLADLKDRLYTETYTSDEAAGNLSKEWADKLGLSEETVISVGTFDAHAGAVGGEITENTLIKVMGTSTCDIMVTNKEKLGDKLIPGICGQVDGSVIPGTIGLEAGQSGFGDVLAWFKNLLLKPSLELIEASEILNQEQKEKLKTELDDQLIVKLSEEALAIPVEESKIVALDWINGRRTPDANQALKGAIRNLNMGSDAARVFKSLVEAISFGSKSIVERFRQEGVKIDAVIGLGGVAKKSTLVMQTLADVLNMPIKVATSDQAPALGAAMYASVAAGIHADTESAIQAMSNGFDKIYEPIPANVLVYEKLYKEYVAFGKLIEG</sequence>
<evidence type="ECO:0000256" key="4">
    <source>
        <dbReference type="ARBA" id="ARBA00022840"/>
    </source>
</evidence>
<accession>A0ABQ1MQ75</accession>
<dbReference type="Gene3D" id="1.20.58.2240">
    <property type="match status" value="1"/>
</dbReference>
<keyword evidence="5 7" id="KW-0054">Arabinose catabolism</keyword>
<dbReference type="InterPro" id="IPR043129">
    <property type="entry name" value="ATPase_NBD"/>
</dbReference>
<evidence type="ECO:0000259" key="10">
    <source>
        <dbReference type="Pfam" id="PF00370"/>
    </source>
</evidence>
<dbReference type="EMBL" id="BMFD01000008">
    <property type="protein sequence ID" value="GGC44628.1"/>
    <property type="molecule type" value="Genomic_DNA"/>
</dbReference>
<dbReference type="CDD" id="cd07781">
    <property type="entry name" value="ASKHA_NBD_FGGY_L-RBK"/>
    <property type="match status" value="1"/>
</dbReference>
<proteinExistence type="inferred from homology"/>
<comment type="caution">
    <text evidence="12">The sequence shown here is derived from an EMBL/GenBank/DDBJ whole genome shotgun (WGS) entry which is preliminary data.</text>
</comment>
<gene>
    <name evidence="7 12" type="primary">araB</name>
    <name evidence="12" type="ORF">GCM10010993_23890</name>
</gene>
<evidence type="ECO:0000256" key="6">
    <source>
        <dbReference type="ARBA" id="ARBA00023277"/>
    </source>
</evidence>
<comment type="catalytic activity">
    <reaction evidence="7 9">
        <text>L-ribulose + ATP = L-ribulose 5-phosphate + ADP + H(+)</text>
        <dbReference type="Rhea" id="RHEA:22072"/>
        <dbReference type="ChEBI" id="CHEBI:15378"/>
        <dbReference type="ChEBI" id="CHEBI:16880"/>
        <dbReference type="ChEBI" id="CHEBI:30616"/>
        <dbReference type="ChEBI" id="CHEBI:58226"/>
        <dbReference type="ChEBI" id="CHEBI:456216"/>
        <dbReference type="EC" id="2.7.1.16"/>
    </reaction>
</comment>
<reference evidence="13" key="1">
    <citation type="journal article" date="2019" name="Int. J. Syst. Evol. Microbiol.">
        <title>The Global Catalogue of Microorganisms (GCM) 10K type strain sequencing project: providing services to taxonomists for standard genome sequencing and annotation.</title>
        <authorList>
            <consortium name="The Broad Institute Genomics Platform"/>
            <consortium name="The Broad Institute Genome Sequencing Center for Infectious Disease"/>
            <person name="Wu L."/>
            <person name="Ma J."/>
        </authorList>
    </citation>
    <scope>NUCLEOTIDE SEQUENCE [LARGE SCALE GENOMIC DNA]</scope>
    <source>
        <strain evidence="13">CGMCC 1.12479</strain>
    </source>
</reference>
<dbReference type="SUPFAM" id="SSF53067">
    <property type="entry name" value="Actin-like ATPase domain"/>
    <property type="match status" value="2"/>
</dbReference>
<dbReference type="InterPro" id="IPR000577">
    <property type="entry name" value="Carb_kinase_FGGY"/>
</dbReference>
<dbReference type="Proteomes" id="UP000635885">
    <property type="component" value="Unassembled WGS sequence"/>
</dbReference>
<dbReference type="RefSeq" id="WP_188443222.1">
    <property type="nucleotide sequence ID" value="NZ_BMFD01000008.1"/>
</dbReference>
<feature type="domain" description="Carbohydrate kinase FGGY C-terminal" evidence="11">
    <location>
        <begin position="292"/>
        <end position="506"/>
    </location>
</feature>
<evidence type="ECO:0000256" key="9">
    <source>
        <dbReference type="RuleBase" id="RU003455"/>
    </source>
</evidence>
<dbReference type="NCBIfam" id="NF003154">
    <property type="entry name" value="PRK04123.1"/>
    <property type="match status" value="1"/>
</dbReference>
<comment type="similarity">
    <text evidence="7 9">Belongs to the ribulokinase family.</text>
</comment>
<evidence type="ECO:0000313" key="13">
    <source>
        <dbReference type="Proteomes" id="UP000635885"/>
    </source>
</evidence>
<name>A0ABQ1MQ75_9BACT</name>
<keyword evidence="1 7" id="KW-0808">Transferase</keyword>
<evidence type="ECO:0000256" key="8">
    <source>
        <dbReference type="NCBIfam" id="TIGR01234"/>
    </source>
</evidence>
<comment type="catalytic activity">
    <reaction evidence="7">
        <text>D-ribulose + ATP = D-ribulose 5-phosphate + ADP + H(+)</text>
        <dbReference type="Rhea" id="RHEA:17601"/>
        <dbReference type="ChEBI" id="CHEBI:15378"/>
        <dbReference type="ChEBI" id="CHEBI:17173"/>
        <dbReference type="ChEBI" id="CHEBI:30616"/>
        <dbReference type="ChEBI" id="CHEBI:58121"/>
        <dbReference type="ChEBI" id="CHEBI:456216"/>
        <dbReference type="EC" id="2.7.1.16"/>
    </reaction>
</comment>